<dbReference type="RefSeq" id="WP_089248470.1">
    <property type="nucleotide sequence ID" value="NZ_FZOW01000010.1"/>
</dbReference>
<feature type="transmembrane region" description="Helical" evidence="6">
    <location>
        <begin position="28"/>
        <end position="46"/>
    </location>
</feature>
<feature type="transmembrane region" description="Helical" evidence="6">
    <location>
        <begin position="106"/>
        <end position="131"/>
    </location>
</feature>
<keyword evidence="4 6" id="KW-0472">Membrane</keyword>
<dbReference type="EMBL" id="FZOW01000010">
    <property type="protein sequence ID" value="SNT15524.1"/>
    <property type="molecule type" value="Genomic_DNA"/>
</dbReference>
<reference evidence="9" key="1">
    <citation type="submission" date="2017-06" db="EMBL/GenBank/DDBJ databases">
        <authorList>
            <person name="Varghese N."/>
            <person name="Submissions S."/>
        </authorList>
    </citation>
    <scope>NUCLEOTIDE SEQUENCE [LARGE SCALE GENOMIC DNA]</scope>
    <source>
        <strain evidence="9">JCM 23211</strain>
    </source>
</reference>
<keyword evidence="9" id="KW-1185">Reference proteome</keyword>
<keyword evidence="6" id="KW-0813">Transport</keyword>
<keyword evidence="6" id="KW-1003">Cell membrane</keyword>
<dbReference type="PROSITE" id="PS51012">
    <property type="entry name" value="ABC_TM2"/>
    <property type="match status" value="1"/>
</dbReference>
<dbReference type="OrthoDB" id="9786643at2"/>
<evidence type="ECO:0000313" key="9">
    <source>
        <dbReference type="Proteomes" id="UP000198327"/>
    </source>
</evidence>
<sequence length="283" mass="29941">MSAKGTAARAGFRRSAIELRQMFTDPQGLAAVFLFPALIMVALVFMRNGSFQETGFSLAMLALPGVMGTIIFFNGVYTIGEAIVLDREDGTLLRAKATPNGMIGYFIGRIGSNASVVTVQVIVVLLAGWIIVGGVALDSAGSWFTLLWVVVLGLLATLPLGAVLGAVVGTARGLFFVTMPLMGVVGISGIFYPITALPGWLQDVAQILPCYWLGLGLRSAVLPSDAVVVELDQSWRHLETAAALGAWSIVGVVAAPIVLSRMARNESGSKVDERRDKALARAY</sequence>
<dbReference type="Pfam" id="PF01061">
    <property type="entry name" value="ABC2_membrane"/>
    <property type="match status" value="1"/>
</dbReference>
<dbReference type="InterPro" id="IPR047817">
    <property type="entry name" value="ABC2_TM_bact-type"/>
</dbReference>
<accession>A0A239KEG7</accession>
<dbReference type="GO" id="GO:0043190">
    <property type="term" value="C:ATP-binding cassette (ABC) transporter complex"/>
    <property type="evidence" value="ECO:0007669"/>
    <property type="project" value="InterPro"/>
</dbReference>
<feature type="domain" description="ABC transmembrane type-2" evidence="7">
    <location>
        <begin position="27"/>
        <end position="262"/>
    </location>
</feature>
<dbReference type="Proteomes" id="UP000198327">
    <property type="component" value="Unassembled WGS sequence"/>
</dbReference>
<name>A0A239KEG7_9NOCA</name>
<dbReference type="InterPro" id="IPR051784">
    <property type="entry name" value="Nod_factor_ABC_transporter"/>
</dbReference>
<comment type="similarity">
    <text evidence="6">Belongs to the ABC-2 integral membrane protein family.</text>
</comment>
<dbReference type="PANTHER" id="PTHR43229">
    <property type="entry name" value="NODULATION PROTEIN J"/>
    <property type="match status" value="1"/>
</dbReference>
<evidence type="ECO:0000256" key="3">
    <source>
        <dbReference type="ARBA" id="ARBA00022989"/>
    </source>
</evidence>
<protein>
    <recommendedName>
        <fullName evidence="6">Transport permease protein</fullName>
    </recommendedName>
</protein>
<proteinExistence type="inferred from homology"/>
<feature type="transmembrane region" description="Helical" evidence="6">
    <location>
        <begin position="143"/>
        <end position="167"/>
    </location>
</feature>
<organism evidence="8 9">
    <name type="scientific">Rhodococcoides kyotonense</name>
    <dbReference type="NCBI Taxonomy" id="398843"/>
    <lineage>
        <taxon>Bacteria</taxon>
        <taxon>Bacillati</taxon>
        <taxon>Actinomycetota</taxon>
        <taxon>Actinomycetes</taxon>
        <taxon>Mycobacteriales</taxon>
        <taxon>Nocardiaceae</taxon>
        <taxon>Rhodococcoides</taxon>
    </lineage>
</organism>
<evidence type="ECO:0000259" key="7">
    <source>
        <dbReference type="PROSITE" id="PS51012"/>
    </source>
</evidence>
<dbReference type="GO" id="GO:0140359">
    <property type="term" value="F:ABC-type transporter activity"/>
    <property type="evidence" value="ECO:0007669"/>
    <property type="project" value="InterPro"/>
</dbReference>
<evidence type="ECO:0000256" key="4">
    <source>
        <dbReference type="ARBA" id="ARBA00023136"/>
    </source>
</evidence>
<dbReference type="GO" id="GO:0046677">
    <property type="term" value="P:response to antibiotic"/>
    <property type="evidence" value="ECO:0007669"/>
    <property type="project" value="UniProtKB-KW"/>
</dbReference>
<dbReference type="InterPro" id="IPR013525">
    <property type="entry name" value="ABC2_TM"/>
</dbReference>
<evidence type="ECO:0000256" key="1">
    <source>
        <dbReference type="ARBA" id="ARBA00004141"/>
    </source>
</evidence>
<evidence type="ECO:0000256" key="2">
    <source>
        <dbReference type="ARBA" id="ARBA00022692"/>
    </source>
</evidence>
<evidence type="ECO:0000256" key="6">
    <source>
        <dbReference type="RuleBase" id="RU361157"/>
    </source>
</evidence>
<feature type="transmembrane region" description="Helical" evidence="6">
    <location>
        <begin position="58"/>
        <end position="85"/>
    </location>
</feature>
<feature type="transmembrane region" description="Helical" evidence="6">
    <location>
        <begin position="241"/>
        <end position="260"/>
    </location>
</feature>
<dbReference type="InterPro" id="IPR000412">
    <property type="entry name" value="ABC_2_transport"/>
</dbReference>
<evidence type="ECO:0000256" key="5">
    <source>
        <dbReference type="ARBA" id="ARBA00023251"/>
    </source>
</evidence>
<dbReference type="PANTHER" id="PTHR43229:SF2">
    <property type="entry name" value="NODULATION PROTEIN J"/>
    <property type="match status" value="1"/>
</dbReference>
<keyword evidence="2 6" id="KW-0812">Transmembrane</keyword>
<evidence type="ECO:0000313" key="8">
    <source>
        <dbReference type="EMBL" id="SNT15524.1"/>
    </source>
</evidence>
<dbReference type="PIRSF" id="PIRSF006648">
    <property type="entry name" value="DrrB"/>
    <property type="match status" value="1"/>
</dbReference>
<comment type="subcellular location">
    <subcellularLocation>
        <location evidence="6">Cell membrane</location>
        <topology evidence="6">Multi-pass membrane protein</topology>
    </subcellularLocation>
    <subcellularLocation>
        <location evidence="1">Membrane</location>
        <topology evidence="1">Multi-pass membrane protein</topology>
    </subcellularLocation>
</comment>
<gene>
    <name evidence="8" type="ORF">SAMN05421642_11066</name>
</gene>
<feature type="transmembrane region" description="Helical" evidence="6">
    <location>
        <begin position="174"/>
        <end position="194"/>
    </location>
</feature>
<keyword evidence="3 6" id="KW-1133">Transmembrane helix</keyword>
<keyword evidence="5" id="KW-0046">Antibiotic resistance</keyword>
<dbReference type="AlphaFoldDB" id="A0A239KEG7"/>